<dbReference type="Pfam" id="PF13500">
    <property type="entry name" value="AAA_26"/>
    <property type="match status" value="1"/>
</dbReference>
<feature type="active site" evidence="9">
    <location>
        <position position="39"/>
    </location>
</feature>
<comment type="catalytic activity">
    <reaction evidence="9">
        <text>(7R,8S)-7,8-diammoniononanoate + CO2 + ATP = (4R,5S)-dethiobiotin + ADP + phosphate + 3 H(+)</text>
        <dbReference type="Rhea" id="RHEA:15805"/>
        <dbReference type="ChEBI" id="CHEBI:15378"/>
        <dbReference type="ChEBI" id="CHEBI:16526"/>
        <dbReference type="ChEBI" id="CHEBI:30616"/>
        <dbReference type="ChEBI" id="CHEBI:43474"/>
        <dbReference type="ChEBI" id="CHEBI:149469"/>
        <dbReference type="ChEBI" id="CHEBI:149473"/>
        <dbReference type="ChEBI" id="CHEBI:456216"/>
        <dbReference type="EC" id="6.3.3.3"/>
    </reaction>
</comment>
<dbReference type="PANTHER" id="PTHR43210:SF2">
    <property type="entry name" value="ATP-DEPENDENT DETHIOBIOTIN SYNTHETASE BIOD 2"/>
    <property type="match status" value="1"/>
</dbReference>
<dbReference type="HAMAP" id="MF_00336">
    <property type="entry name" value="BioD"/>
    <property type="match status" value="1"/>
</dbReference>
<reference evidence="10 11" key="1">
    <citation type="submission" date="2022-04" db="EMBL/GenBank/DDBJ databases">
        <title>Positive selection, recombination, and allopatry shape intraspecific diversity of widespread and dominant cyanobacteria.</title>
        <authorList>
            <person name="Wei J."/>
            <person name="Shu W."/>
            <person name="Hu C."/>
        </authorList>
    </citation>
    <scope>NUCLEOTIDE SEQUENCE [LARGE SCALE GENOMIC DNA]</scope>
    <source>
        <strain evidence="10 11">GB2-A4</strain>
    </source>
</reference>
<keyword evidence="3 9" id="KW-0479">Metal-binding</keyword>
<accession>A0ABV0J7C2</accession>
<feature type="binding site" evidence="9">
    <location>
        <position position="108"/>
    </location>
    <ligand>
        <name>Mg(2+)</name>
        <dbReference type="ChEBI" id="CHEBI:18420"/>
    </ligand>
</feature>
<comment type="pathway">
    <text evidence="9">Cofactor biosynthesis; biotin biosynthesis; biotin from 7,8-diaminononanoate: step 1/2.</text>
</comment>
<feature type="binding site" evidence="9">
    <location>
        <position position="16"/>
    </location>
    <ligand>
        <name>Mg(2+)</name>
        <dbReference type="ChEBI" id="CHEBI:18420"/>
    </ligand>
</feature>
<feature type="binding site" evidence="9">
    <location>
        <position position="47"/>
    </location>
    <ligand>
        <name>Mg(2+)</name>
        <dbReference type="ChEBI" id="CHEBI:18420"/>
    </ligand>
</feature>
<proteinExistence type="inferred from homology"/>
<evidence type="ECO:0000313" key="10">
    <source>
        <dbReference type="EMBL" id="MEP0817683.1"/>
    </source>
</evidence>
<dbReference type="PIRSF" id="PIRSF006755">
    <property type="entry name" value="DTB_synth"/>
    <property type="match status" value="1"/>
</dbReference>
<evidence type="ECO:0000256" key="8">
    <source>
        <dbReference type="ARBA" id="ARBA00047386"/>
    </source>
</evidence>
<comment type="function">
    <text evidence="9">Catalyzes a mechanistically unusual reaction, the ATP-dependent insertion of CO2 between the N7 and N8 nitrogen atoms of 7,8-diaminopelargonic acid (DAPA, also called 7,8-diammoniononanoate) to form a ureido ring.</text>
</comment>
<dbReference type="SUPFAM" id="SSF52540">
    <property type="entry name" value="P-loop containing nucleoside triphosphate hydrolases"/>
    <property type="match status" value="1"/>
</dbReference>
<protein>
    <recommendedName>
        <fullName evidence="9">ATP-dependent dethiobiotin synthetase BioD</fullName>
        <ecNumber evidence="9">6.3.3.3</ecNumber>
    </recommendedName>
    <alternativeName>
        <fullName evidence="9">DTB synthetase</fullName>
        <shortName evidence="9">DTBS</shortName>
    </alternativeName>
    <alternativeName>
        <fullName evidence="9">Dethiobiotin synthase</fullName>
    </alternativeName>
</protein>
<dbReference type="InterPro" id="IPR027417">
    <property type="entry name" value="P-loop_NTPase"/>
</dbReference>
<feature type="binding site" evidence="9">
    <location>
        <begin position="108"/>
        <end position="111"/>
    </location>
    <ligand>
        <name>ATP</name>
        <dbReference type="ChEBI" id="CHEBI:30616"/>
    </ligand>
</feature>
<keyword evidence="6 9" id="KW-0067">ATP-binding</keyword>
<feature type="binding site" evidence="9">
    <location>
        <begin position="200"/>
        <end position="202"/>
    </location>
    <ligand>
        <name>ATP</name>
        <dbReference type="ChEBI" id="CHEBI:30616"/>
    </ligand>
</feature>
<keyword evidence="5 9" id="KW-0093">Biotin biosynthesis</keyword>
<dbReference type="GO" id="GO:0004141">
    <property type="term" value="F:dethiobiotin synthase activity"/>
    <property type="evidence" value="ECO:0007669"/>
    <property type="project" value="UniProtKB-EC"/>
</dbReference>
<evidence type="ECO:0000256" key="4">
    <source>
        <dbReference type="ARBA" id="ARBA00022741"/>
    </source>
</evidence>
<comment type="caution">
    <text evidence="9">Lacks conserved residue(s) required for the propagation of feature annotation.</text>
</comment>
<gene>
    <name evidence="9 10" type="primary">bioD</name>
    <name evidence="10" type="ORF">NC998_11295</name>
</gene>
<comment type="catalytic activity">
    <reaction evidence="8">
        <text>(7R,8S)-8-amino-7-(carboxyamino)nonanoate + ATP = (4R,5S)-dethiobiotin + ADP + phosphate + H(+)</text>
        <dbReference type="Rhea" id="RHEA:63684"/>
        <dbReference type="ChEBI" id="CHEBI:15378"/>
        <dbReference type="ChEBI" id="CHEBI:30616"/>
        <dbReference type="ChEBI" id="CHEBI:43474"/>
        <dbReference type="ChEBI" id="CHEBI:149470"/>
        <dbReference type="ChEBI" id="CHEBI:149473"/>
        <dbReference type="ChEBI" id="CHEBI:456216"/>
    </reaction>
</comment>
<evidence type="ECO:0000256" key="9">
    <source>
        <dbReference type="HAMAP-Rule" id="MF_00336"/>
    </source>
</evidence>
<dbReference type="CDD" id="cd03109">
    <property type="entry name" value="DTBS"/>
    <property type="match status" value="1"/>
</dbReference>
<dbReference type="EMBL" id="JAMPKM010000005">
    <property type="protein sequence ID" value="MEP0817683.1"/>
    <property type="molecule type" value="Genomic_DNA"/>
</dbReference>
<feature type="binding site" evidence="9">
    <location>
        <begin position="168"/>
        <end position="169"/>
    </location>
    <ligand>
        <name>ATP</name>
        <dbReference type="ChEBI" id="CHEBI:30616"/>
    </ligand>
</feature>
<evidence type="ECO:0000256" key="7">
    <source>
        <dbReference type="ARBA" id="ARBA00022842"/>
    </source>
</evidence>
<name>A0ABV0J7C2_9CYAN</name>
<evidence type="ECO:0000313" key="11">
    <source>
        <dbReference type="Proteomes" id="UP001464891"/>
    </source>
</evidence>
<keyword evidence="2 9" id="KW-0436">Ligase</keyword>
<comment type="subunit">
    <text evidence="9">Homodimer.</text>
</comment>
<organism evidence="10 11">
    <name type="scientific">Trichocoleus desertorum GB2-A4</name>
    <dbReference type="NCBI Taxonomy" id="2933944"/>
    <lineage>
        <taxon>Bacteria</taxon>
        <taxon>Bacillati</taxon>
        <taxon>Cyanobacteriota</taxon>
        <taxon>Cyanophyceae</taxon>
        <taxon>Leptolyngbyales</taxon>
        <taxon>Trichocoleusaceae</taxon>
        <taxon>Trichocoleus</taxon>
    </lineage>
</organism>
<evidence type="ECO:0000256" key="5">
    <source>
        <dbReference type="ARBA" id="ARBA00022756"/>
    </source>
</evidence>
<evidence type="ECO:0000256" key="1">
    <source>
        <dbReference type="ARBA" id="ARBA00022490"/>
    </source>
</evidence>
<keyword evidence="11" id="KW-1185">Reference proteome</keyword>
<evidence type="ECO:0000256" key="6">
    <source>
        <dbReference type="ARBA" id="ARBA00022840"/>
    </source>
</evidence>
<sequence length="242" mass="26461">MNALLIAGTDTDAGKTVLTTALAAYWQTYCPTRSLGIMKPIQSGLGDRELYLRLFNLNQSIDEITPLYFQAPLAPPLAADREGRKIELELAWKGLETLRQQRDWVLVESLGGLGSPVTHETTVADLAWDWRLPTVLVVPVRLGAIAQAVANVALARQARVHLKGIVLNCTQPRTEQEIEDWAPSDLIQSLTNVPVLGVIPHLTDATDLAKLTEVAANLELERLMPIAISPQDFLSVGDRAST</sequence>
<dbReference type="InterPro" id="IPR004472">
    <property type="entry name" value="DTB_synth_BioD"/>
</dbReference>
<dbReference type="NCBIfam" id="TIGR00347">
    <property type="entry name" value="bioD"/>
    <property type="match status" value="1"/>
</dbReference>
<feature type="binding site" evidence="9">
    <location>
        <position position="43"/>
    </location>
    <ligand>
        <name>substrate</name>
    </ligand>
</feature>
<keyword evidence="7 9" id="KW-0460">Magnesium</keyword>
<dbReference type="RefSeq" id="WP_190436060.1">
    <property type="nucleotide sequence ID" value="NZ_JAMPKM010000005.1"/>
</dbReference>
<feature type="binding site" evidence="9">
    <location>
        <begin position="12"/>
        <end position="17"/>
    </location>
    <ligand>
        <name>ATP</name>
        <dbReference type="ChEBI" id="CHEBI:30616"/>
    </ligand>
</feature>
<evidence type="ECO:0000256" key="2">
    <source>
        <dbReference type="ARBA" id="ARBA00022598"/>
    </source>
</evidence>
<dbReference type="Proteomes" id="UP001464891">
    <property type="component" value="Unassembled WGS sequence"/>
</dbReference>
<dbReference type="PANTHER" id="PTHR43210">
    <property type="entry name" value="DETHIOBIOTIN SYNTHETASE"/>
    <property type="match status" value="1"/>
</dbReference>
<comment type="cofactor">
    <cofactor evidence="9">
        <name>Mg(2+)</name>
        <dbReference type="ChEBI" id="CHEBI:18420"/>
    </cofactor>
</comment>
<dbReference type="EC" id="6.3.3.3" evidence="9"/>
<evidence type="ECO:0000256" key="3">
    <source>
        <dbReference type="ARBA" id="ARBA00022723"/>
    </source>
</evidence>
<keyword evidence="4 9" id="KW-0547">Nucleotide-binding</keyword>
<dbReference type="Gene3D" id="3.40.50.300">
    <property type="entry name" value="P-loop containing nucleotide triphosphate hydrolases"/>
    <property type="match status" value="1"/>
</dbReference>
<comment type="subcellular location">
    <subcellularLocation>
        <location evidence="9">Cytoplasm</location>
    </subcellularLocation>
</comment>
<comment type="caution">
    <text evidence="10">The sequence shown here is derived from an EMBL/GenBank/DDBJ whole genome shotgun (WGS) entry which is preliminary data.</text>
</comment>
<comment type="similarity">
    <text evidence="9">Belongs to the dethiobiotin synthetase family.</text>
</comment>
<feature type="binding site" evidence="9">
    <location>
        <position position="47"/>
    </location>
    <ligand>
        <name>ATP</name>
        <dbReference type="ChEBI" id="CHEBI:30616"/>
    </ligand>
</feature>
<keyword evidence="1 9" id="KW-0963">Cytoplasm</keyword>